<dbReference type="GeneID" id="37269975"/>
<dbReference type="PRINTS" id="PR00171">
    <property type="entry name" value="SUGRTRNSPORT"/>
</dbReference>
<keyword evidence="4 10" id="KW-0812">Transmembrane</keyword>
<feature type="transmembrane region" description="Helical" evidence="10">
    <location>
        <begin position="166"/>
        <end position="186"/>
    </location>
</feature>
<dbReference type="STRING" id="58919.A0A316ZA13"/>
<comment type="similarity">
    <text evidence="2 8">Belongs to the major facilitator superfamily. Sugar transporter (TC 2.A.1.1) family.</text>
</comment>
<organism evidence="12 13">
    <name type="scientific">Tilletiopsis washingtonensis</name>
    <dbReference type="NCBI Taxonomy" id="58919"/>
    <lineage>
        <taxon>Eukaryota</taxon>
        <taxon>Fungi</taxon>
        <taxon>Dikarya</taxon>
        <taxon>Basidiomycota</taxon>
        <taxon>Ustilaginomycotina</taxon>
        <taxon>Exobasidiomycetes</taxon>
        <taxon>Entylomatales</taxon>
        <taxon>Entylomatales incertae sedis</taxon>
        <taxon>Tilletiopsis</taxon>
    </lineage>
</organism>
<feature type="transmembrane region" description="Helical" evidence="10">
    <location>
        <begin position="486"/>
        <end position="505"/>
    </location>
</feature>
<feature type="region of interest" description="Disordered" evidence="9">
    <location>
        <begin position="1"/>
        <end position="54"/>
    </location>
</feature>
<dbReference type="PANTHER" id="PTHR48020">
    <property type="entry name" value="PROTON MYO-INOSITOL COTRANSPORTER"/>
    <property type="match status" value="1"/>
</dbReference>
<dbReference type="EMBL" id="KZ819293">
    <property type="protein sequence ID" value="PWN97854.1"/>
    <property type="molecule type" value="Genomic_DNA"/>
</dbReference>
<reference evidence="12 13" key="1">
    <citation type="journal article" date="2018" name="Mol. Biol. Evol.">
        <title>Broad Genomic Sampling Reveals a Smut Pathogenic Ancestry of the Fungal Clade Ustilaginomycotina.</title>
        <authorList>
            <person name="Kijpornyongpan T."/>
            <person name="Mondo S.J."/>
            <person name="Barry K."/>
            <person name="Sandor L."/>
            <person name="Lee J."/>
            <person name="Lipzen A."/>
            <person name="Pangilinan J."/>
            <person name="LaButti K."/>
            <person name="Hainaut M."/>
            <person name="Henrissat B."/>
            <person name="Grigoriev I.V."/>
            <person name="Spatafora J.W."/>
            <person name="Aime M.C."/>
        </authorList>
    </citation>
    <scope>NUCLEOTIDE SEQUENCE [LARGE SCALE GENOMIC DNA]</scope>
    <source>
        <strain evidence="12 13">MCA 4186</strain>
    </source>
</reference>
<dbReference type="GO" id="GO:0015798">
    <property type="term" value="P:myo-inositol transport"/>
    <property type="evidence" value="ECO:0007669"/>
    <property type="project" value="UniProtKB-ARBA"/>
</dbReference>
<dbReference type="InterPro" id="IPR005828">
    <property type="entry name" value="MFS_sugar_transport-like"/>
</dbReference>
<dbReference type="GO" id="GO:0022857">
    <property type="term" value="F:transmembrane transporter activity"/>
    <property type="evidence" value="ECO:0007669"/>
    <property type="project" value="InterPro"/>
</dbReference>
<dbReference type="PANTHER" id="PTHR48020:SF4">
    <property type="entry name" value="SYMPORT, PUTATIVE (AFU_ORTHOLOGUE AFUA_3G11790)-RELATED"/>
    <property type="match status" value="1"/>
</dbReference>
<keyword evidence="3 8" id="KW-0813">Transport</keyword>
<evidence type="ECO:0000256" key="9">
    <source>
        <dbReference type="SAM" id="MobiDB-lite"/>
    </source>
</evidence>
<dbReference type="NCBIfam" id="TIGR00879">
    <property type="entry name" value="SP"/>
    <property type="match status" value="1"/>
</dbReference>
<dbReference type="AlphaFoldDB" id="A0A316ZA13"/>
<dbReference type="OrthoDB" id="5290825at2759"/>
<feature type="transmembrane region" description="Helical" evidence="10">
    <location>
        <begin position="285"/>
        <end position="308"/>
    </location>
</feature>
<accession>A0A316ZA13</accession>
<dbReference type="Pfam" id="PF00083">
    <property type="entry name" value="Sugar_tr"/>
    <property type="match status" value="1"/>
</dbReference>
<sequence length="637" mass="70563">MAGDRMPSVEDKTPSIEEKQATYAHTADAETGYSDKERPVDLTKPNVEGRLRNPLSGVPRQTLLRDVDAFVAEKGIEEERELFHKAALVAQSPTRYNDLDMLDDADRNILEREQTHRWSHPVTLYVTILICSVGAATQGWDQTGSNGANLSFPAEFSLAGTERGEWLVGLINAAPYIASAVFGCWLSDPLNNFFGRRGTIFITALILIATPIASGFTHSWQTLFVVRLILGIGMGAKGATVPIFAAENSPTTIRGALVMSWQLWTAFGIFLGFCANAAVIDTGAIAWRLQLGSAFIPAVPLALGIFFVPESPRWLMKKNRYQEAYKSLCRLRFTRLQAARDLYYIHVQLEEEKKIIQGASYIQRFTELFTIPRVRRATLAASTVMLGQQMCGINIIAFYSSTVFVQAGSTERQALYASIGFGAVNFVFAFPALITIDRFGRRSLLLFAFPFMALTLLGAGLCFLAPNMPNPDYPATSDLAEIATKGKLAGIALFIYIFTAFYSTSEGPVPFTLSAEVFPLAQREQGMSWAVATCLFWAAVLSITFPRMLSQMMPVGAFCFYAGLNVIALVLIFFFVPETAGRSLEELDQVFNMPTATFARHQVRHSLPYFFKRFVCFNKNAKPVPLYKTDDGQEFLG</sequence>
<dbReference type="PROSITE" id="PS00216">
    <property type="entry name" value="SUGAR_TRANSPORT_1"/>
    <property type="match status" value="1"/>
</dbReference>
<dbReference type="GO" id="GO:0016020">
    <property type="term" value="C:membrane"/>
    <property type="evidence" value="ECO:0007669"/>
    <property type="project" value="UniProtKB-SubCell"/>
</dbReference>
<dbReference type="FunFam" id="1.20.1250.20:FF:000474">
    <property type="entry name" value="Sugar transporter, putative"/>
    <property type="match status" value="1"/>
</dbReference>
<evidence type="ECO:0000256" key="8">
    <source>
        <dbReference type="RuleBase" id="RU003346"/>
    </source>
</evidence>
<protein>
    <recommendedName>
        <fullName evidence="11">Major facilitator superfamily (MFS) profile domain-containing protein</fullName>
    </recommendedName>
</protein>
<evidence type="ECO:0000313" key="13">
    <source>
        <dbReference type="Proteomes" id="UP000245946"/>
    </source>
</evidence>
<evidence type="ECO:0000256" key="7">
    <source>
        <dbReference type="ARBA" id="ARBA00049119"/>
    </source>
</evidence>
<evidence type="ECO:0000256" key="2">
    <source>
        <dbReference type="ARBA" id="ARBA00010992"/>
    </source>
</evidence>
<dbReference type="GO" id="GO:0015791">
    <property type="term" value="P:polyol transmembrane transport"/>
    <property type="evidence" value="ECO:0007669"/>
    <property type="project" value="UniProtKB-ARBA"/>
</dbReference>
<feature type="transmembrane region" description="Helical" evidence="10">
    <location>
        <begin position="443"/>
        <end position="466"/>
    </location>
</feature>
<gene>
    <name evidence="12" type="ORF">FA09DRAFT_330009</name>
</gene>
<dbReference type="Gene3D" id="1.20.1250.20">
    <property type="entry name" value="MFS general substrate transporter like domains"/>
    <property type="match status" value="1"/>
</dbReference>
<feature type="transmembrane region" description="Helical" evidence="10">
    <location>
        <begin position="526"/>
        <end position="549"/>
    </location>
</feature>
<dbReference type="InterPro" id="IPR036259">
    <property type="entry name" value="MFS_trans_sf"/>
</dbReference>
<dbReference type="InterPro" id="IPR003663">
    <property type="entry name" value="Sugar/inositol_transpt"/>
</dbReference>
<comment type="catalytic activity">
    <reaction evidence="7">
        <text>myo-inositol(out) + H(+)(out) = myo-inositol(in) + H(+)(in)</text>
        <dbReference type="Rhea" id="RHEA:60364"/>
        <dbReference type="ChEBI" id="CHEBI:15378"/>
        <dbReference type="ChEBI" id="CHEBI:17268"/>
    </reaction>
</comment>
<dbReference type="PROSITE" id="PS50850">
    <property type="entry name" value="MFS"/>
    <property type="match status" value="1"/>
</dbReference>
<dbReference type="InterPro" id="IPR020846">
    <property type="entry name" value="MFS_dom"/>
</dbReference>
<evidence type="ECO:0000259" key="11">
    <source>
        <dbReference type="PROSITE" id="PS50850"/>
    </source>
</evidence>
<evidence type="ECO:0000313" key="12">
    <source>
        <dbReference type="EMBL" id="PWN97854.1"/>
    </source>
</evidence>
<feature type="transmembrane region" description="Helical" evidence="10">
    <location>
        <begin position="257"/>
        <end position="279"/>
    </location>
</feature>
<feature type="transmembrane region" description="Helical" evidence="10">
    <location>
        <begin position="224"/>
        <end position="245"/>
    </location>
</feature>
<feature type="transmembrane region" description="Helical" evidence="10">
    <location>
        <begin position="122"/>
        <end position="140"/>
    </location>
</feature>
<dbReference type="InterPro" id="IPR005829">
    <property type="entry name" value="Sugar_transporter_CS"/>
</dbReference>
<evidence type="ECO:0000256" key="10">
    <source>
        <dbReference type="SAM" id="Phobius"/>
    </source>
</evidence>
<dbReference type="InterPro" id="IPR050814">
    <property type="entry name" value="Myo-inositol_Transporter"/>
</dbReference>
<keyword evidence="5 10" id="KW-1133">Transmembrane helix</keyword>
<keyword evidence="6 10" id="KW-0472">Membrane</keyword>
<dbReference type="RefSeq" id="XP_025598133.1">
    <property type="nucleotide sequence ID" value="XM_025742431.1"/>
</dbReference>
<evidence type="ECO:0000256" key="6">
    <source>
        <dbReference type="ARBA" id="ARBA00023136"/>
    </source>
</evidence>
<evidence type="ECO:0000256" key="3">
    <source>
        <dbReference type="ARBA" id="ARBA00022448"/>
    </source>
</evidence>
<dbReference type="SUPFAM" id="SSF103473">
    <property type="entry name" value="MFS general substrate transporter"/>
    <property type="match status" value="1"/>
</dbReference>
<feature type="compositionally biased region" description="Basic and acidic residues" evidence="9">
    <location>
        <begin position="7"/>
        <end position="20"/>
    </location>
</feature>
<feature type="transmembrane region" description="Helical" evidence="10">
    <location>
        <begin position="555"/>
        <end position="576"/>
    </location>
</feature>
<evidence type="ECO:0000256" key="5">
    <source>
        <dbReference type="ARBA" id="ARBA00022989"/>
    </source>
</evidence>
<feature type="transmembrane region" description="Helical" evidence="10">
    <location>
        <begin position="198"/>
        <end position="218"/>
    </location>
</feature>
<evidence type="ECO:0000256" key="1">
    <source>
        <dbReference type="ARBA" id="ARBA00004141"/>
    </source>
</evidence>
<name>A0A316ZA13_9BASI</name>
<keyword evidence="13" id="KW-1185">Reference proteome</keyword>
<feature type="compositionally biased region" description="Basic and acidic residues" evidence="9">
    <location>
        <begin position="33"/>
        <end position="51"/>
    </location>
</feature>
<evidence type="ECO:0000256" key="4">
    <source>
        <dbReference type="ARBA" id="ARBA00022692"/>
    </source>
</evidence>
<feature type="transmembrane region" description="Helical" evidence="10">
    <location>
        <begin position="379"/>
        <end position="402"/>
    </location>
</feature>
<feature type="transmembrane region" description="Helical" evidence="10">
    <location>
        <begin position="414"/>
        <end position="436"/>
    </location>
</feature>
<comment type="subcellular location">
    <subcellularLocation>
        <location evidence="1">Membrane</location>
        <topology evidence="1">Multi-pass membrane protein</topology>
    </subcellularLocation>
</comment>
<dbReference type="PROSITE" id="PS00217">
    <property type="entry name" value="SUGAR_TRANSPORT_2"/>
    <property type="match status" value="1"/>
</dbReference>
<dbReference type="Proteomes" id="UP000245946">
    <property type="component" value="Unassembled WGS sequence"/>
</dbReference>
<proteinExistence type="inferred from homology"/>
<feature type="domain" description="Major facilitator superfamily (MFS) profile" evidence="11">
    <location>
        <begin position="127"/>
        <end position="580"/>
    </location>
</feature>